<organism evidence="2 3">
    <name type="scientific">Candidatus Dechloromonas phosphorivorans</name>
    <dbReference type="NCBI Taxonomy" id="2899244"/>
    <lineage>
        <taxon>Bacteria</taxon>
        <taxon>Pseudomonadati</taxon>
        <taxon>Pseudomonadota</taxon>
        <taxon>Betaproteobacteria</taxon>
        <taxon>Rhodocyclales</taxon>
        <taxon>Azonexaceae</taxon>
        <taxon>Dechloromonas</taxon>
    </lineage>
</organism>
<comment type="caution">
    <text evidence="2">The sequence shown here is derived from an EMBL/GenBank/DDBJ whole genome shotgun (WGS) entry which is preliminary data.</text>
</comment>
<dbReference type="EMBL" id="JADJMS010000008">
    <property type="protein sequence ID" value="MBK7414335.1"/>
    <property type="molecule type" value="Genomic_DNA"/>
</dbReference>
<proteinExistence type="predicted"/>
<evidence type="ECO:0000313" key="3">
    <source>
        <dbReference type="Proteomes" id="UP000739411"/>
    </source>
</evidence>
<feature type="chain" id="PRO_5037464291" evidence="1">
    <location>
        <begin position="25"/>
        <end position="186"/>
    </location>
</feature>
<dbReference type="InterPro" id="IPR022061">
    <property type="entry name" value="DUF3617"/>
</dbReference>
<gene>
    <name evidence="2" type="ORF">IPJ38_03660</name>
</gene>
<evidence type="ECO:0000313" key="2">
    <source>
        <dbReference type="EMBL" id="MBK7414335.1"/>
    </source>
</evidence>
<keyword evidence="1" id="KW-0732">Signal</keyword>
<evidence type="ECO:0000256" key="1">
    <source>
        <dbReference type="SAM" id="SignalP"/>
    </source>
</evidence>
<reference evidence="2 3" key="1">
    <citation type="submission" date="2020-10" db="EMBL/GenBank/DDBJ databases">
        <title>Connecting structure to function with the recovery of over 1000 high-quality activated sludge metagenome-assembled genomes encoding full-length rRNA genes using long-read sequencing.</title>
        <authorList>
            <person name="Singleton C.M."/>
            <person name="Petriglieri F."/>
            <person name="Kristensen J.M."/>
            <person name="Kirkegaard R.H."/>
            <person name="Michaelsen T.Y."/>
            <person name="Andersen M.H."/>
            <person name="Karst S.M."/>
            <person name="Dueholm M.S."/>
            <person name="Nielsen P.H."/>
            <person name="Albertsen M."/>
        </authorList>
    </citation>
    <scope>NUCLEOTIDE SEQUENCE [LARGE SCALE GENOMIC DNA]</scope>
    <source>
        <strain evidence="2">EsbW_18-Q3-R4-48_BATAC.463</strain>
    </source>
</reference>
<name>A0A935N1U2_9RHOO</name>
<dbReference type="AlphaFoldDB" id="A0A935N1U2"/>
<dbReference type="Pfam" id="PF12276">
    <property type="entry name" value="DUF3617"/>
    <property type="match status" value="1"/>
</dbReference>
<protein>
    <submittedName>
        <fullName evidence="2">DUF3617 family protein</fullName>
    </submittedName>
</protein>
<sequence>MTNSKSLSLGLLILTAAFASQAVAADAPKRKSGLWEMKTQMSGMPAGMPSRGPIQMCVDQASDNVMQEKAKEKSNCSVMDVNRGVGKITIHSVCKHEGTTATTDAVITGDMDSNYKSDMTIKYSPPQSGMDTMKISQEARWLGPCKAGQKPGDVIMPGMPAMNPGNMQEMMKDPKVREMMKQQQGK</sequence>
<accession>A0A935N1U2</accession>
<feature type="signal peptide" evidence="1">
    <location>
        <begin position="1"/>
        <end position="24"/>
    </location>
</feature>
<dbReference type="Proteomes" id="UP000739411">
    <property type="component" value="Unassembled WGS sequence"/>
</dbReference>